<gene>
    <name evidence="6" type="ORF">CCAE0312_LOCUS166</name>
</gene>
<keyword evidence="3" id="KW-0325">Glycoprotein</keyword>
<reference evidence="6" key="1">
    <citation type="submission" date="2021-01" db="EMBL/GenBank/DDBJ databases">
        <authorList>
            <person name="Corre E."/>
            <person name="Pelletier E."/>
            <person name="Niang G."/>
            <person name="Scheremetjew M."/>
            <person name="Finn R."/>
            <person name="Kale V."/>
            <person name="Holt S."/>
            <person name="Cochrane G."/>
            <person name="Meng A."/>
            <person name="Brown T."/>
            <person name="Cohen L."/>
        </authorList>
    </citation>
    <scope>NUCLEOTIDE SEQUENCE</scope>
    <source>
        <strain evidence="6">SAG 36.94</strain>
    </source>
</reference>
<dbReference type="PANTHER" id="PTHR20961">
    <property type="entry name" value="GLYCOSYLTRANSFERASE"/>
    <property type="match status" value="1"/>
</dbReference>
<protein>
    <recommendedName>
        <fullName evidence="5">Glycosyltransferase 61 catalytic domain-containing protein</fullName>
    </recommendedName>
</protein>
<organism evidence="6">
    <name type="scientific">Compsopogon caeruleus</name>
    <dbReference type="NCBI Taxonomy" id="31354"/>
    <lineage>
        <taxon>Eukaryota</taxon>
        <taxon>Rhodophyta</taxon>
        <taxon>Compsopogonophyceae</taxon>
        <taxon>Compsopogonales</taxon>
        <taxon>Compsopogonaceae</taxon>
        <taxon>Compsopogon</taxon>
    </lineage>
</organism>
<feature type="domain" description="Glycosyltransferase 61 catalytic" evidence="5">
    <location>
        <begin position="270"/>
        <end position="383"/>
    </location>
</feature>
<feature type="signal peptide" evidence="4">
    <location>
        <begin position="1"/>
        <end position="40"/>
    </location>
</feature>
<dbReference type="Pfam" id="PF04577">
    <property type="entry name" value="Glyco_transf_61"/>
    <property type="match status" value="1"/>
</dbReference>
<evidence type="ECO:0000259" key="5">
    <source>
        <dbReference type="Pfam" id="PF04577"/>
    </source>
</evidence>
<evidence type="ECO:0000256" key="3">
    <source>
        <dbReference type="ARBA" id="ARBA00023180"/>
    </source>
</evidence>
<evidence type="ECO:0000256" key="2">
    <source>
        <dbReference type="ARBA" id="ARBA00022679"/>
    </source>
</evidence>
<evidence type="ECO:0000313" key="6">
    <source>
        <dbReference type="EMBL" id="CAD9220755.1"/>
    </source>
</evidence>
<evidence type="ECO:0000256" key="1">
    <source>
        <dbReference type="ARBA" id="ARBA00022676"/>
    </source>
</evidence>
<evidence type="ECO:0000256" key="4">
    <source>
        <dbReference type="SAM" id="SignalP"/>
    </source>
</evidence>
<dbReference type="AlphaFoldDB" id="A0A7S1T774"/>
<accession>A0A7S1T774</accession>
<dbReference type="EMBL" id="HBGH01000341">
    <property type="protein sequence ID" value="CAD9220755.1"/>
    <property type="molecule type" value="Transcribed_RNA"/>
</dbReference>
<dbReference type="InterPro" id="IPR049625">
    <property type="entry name" value="Glyco_transf_61_cat"/>
</dbReference>
<feature type="chain" id="PRO_5031493173" description="Glycosyltransferase 61 catalytic domain-containing protein" evidence="4">
    <location>
        <begin position="41"/>
        <end position="531"/>
    </location>
</feature>
<keyword evidence="2" id="KW-0808">Transferase</keyword>
<dbReference type="InterPro" id="IPR007657">
    <property type="entry name" value="Glycosyltransferase_61"/>
</dbReference>
<dbReference type="GO" id="GO:0016757">
    <property type="term" value="F:glycosyltransferase activity"/>
    <property type="evidence" value="ECO:0007669"/>
    <property type="project" value="UniProtKB-KW"/>
</dbReference>
<sequence>MVLGDSMMNTQGTGRVSRHFPWKIFLSSCLLLLILEPISALNSNRTCPESRVPSFHAEVGRAPRNVSVQLRNRNLTVEQFSNGNVTICRFYQLCRTSTGRTFVIKDSKVPSVSCRSAWFPVENRSAAVKARFVDHDLFLGGITKERTVIRFHMPHLLDDLIPVIAAHEVLIAASRGELAHLAGFTWEASEEKDQIKFRSTRERGNGVDGLVLMEERFGRLERTSLWGLSLLNAIGLRAEPEESFLGPQTTCFRSGITSFVSQMDPGPVQPLLTKILPYALRNVSRDPVPFRCGCEARILIIDREPAPRSTSRGPRKIVNLDALESKLHSLELCGAKPVVEVVRFGSESFENQVRIMQRANVVVSIHGAELANVVFVRPGSLVVELRPFAYRSSLFERLSRFFSLEYVALESAPDPDSMEPCMKIGSDPIGVLDPNQKRLMTLLREASRKSSARLQFPINLASSEPTEIRRARLCSRYQALWVDPDQIATHILTHTSQNCDCQAEIRSPIESWHILKGLGRWLGPWAPSILP</sequence>
<proteinExistence type="predicted"/>
<name>A0A7S1T774_9RHOD</name>
<keyword evidence="1" id="KW-0328">Glycosyltransferase</keyword>
<keyword evidence="4" id="KW-0732">Signal</keyword>